<comment type="caution">
    <text evidence="1">The sequence shown here is derived from an EMBL/GenBank/DDBJ whole genome shotgun (WGS) entry which is preliminary data.</text>
</comment>
<dbReference type="EMBL" id="JACHFD010000061">
    <property type="protein sequence ID" value="MBB5353990.1"/>
    <property type="molecule type" value="Genomic_DNA"/>
</dbReference>
<evidence type="ECO:0000313" key="2">
    <source>
        <dbReference type="Proteomes" id="UP000557717"/>
    </source>
</evidence>
<name>A0A840VJE9_9BACT</name>
<proteinExistence type="predicted"/>
<feature type="non-terminal residue" evidence="1">
    <location>
        <position position="1"/>
    </location>
</feature>
<gene>
    <name evidence="1" type="ORF">HNR46_004262</name>
</gene>
<dbReference type="Proteomes" id="UP000557717">
    <property type="component" value="Unassembled WGS sequence"/>
</dbReference>
<keyword evidence="2" id="KW-1185">Reference proteome</keyword>
<reference evidence="1 2" key="1">
    <citation type="submission" date="2020-08" db="EMBL/GenBank/DDBJ databases">
        <title>Genomic Encyclopedia of Type Strains, Phase IV (KMG-IV): sequencing the most valuable type-strain genomes for metagenomic binning, comparative biology and taxonomic classification.</title>
        <authorList>
            <person name="Goeker M."/>
        </authorList>
    </citation>
    <scope>NUCLEOTIDE SEQUENCE [LARGE SCALE GENOMIC DNA]</scope>
    <source>
        <strain evidence="1 2">YC6886</strain>
    </source>
</reference>
<accession>A0A840VJE9</accession>
<protein>
    <submittedName>
        <fullName evidence="1">Uncharacterized protein</fullName>
    </submittedName>
</protein>
<organism evidence="1 2">
    <name type="scientific">Haloferula luteola</name>
    <dbReference type="NCBI Taxonomy" id="595692"/>
    <lineage>
        <taxon>Bacteria</taxon>
        <taxon>Pseudomonadati</taxon>
        <taxon>Verrucomicrobiota</taxon>
        <taxon>Verrucomicrobiia</taxon>
        <taxon>Verrucomicrobiales</taxon>
        <taxon>Verrucomicrobiaceae</taxon>
        <taxon>Haloferula</taxon>
    </lineage>
</organism>
<sequence>APAVDFKSAAEYVQIKTLKNPDGAYGAMTKALRALADLPPPPNGRTLHILKKPGSSSDQLKAALEAYIADPNGPIKGAVQLKIDPFDLTP</sequence>
<dbReference type="AlphaFoldDB" id="A0A840VJE9"/>
<dbReference type="RefSeq" id="WP_184022531.1">
    <property type="nucleotide sequence ID" value="NZ_JACHFD010000061.1"/>
</dbReference>
<evidence type="ECO:0000313" key="1">
    <source>
        <dbReference type="EMBL" id="MBB5353990.1"/>
    </source>
</evidence>